<evidence type="ECO:0000313" key="2">
    <source>
        <dbReference type="EMBL" id="CCH71866.1"/>
    </source>
</evidence>
<name>W6JTR1_9MICO</name>
<dbReference type="Gene3D" id="3.90.1200.10">
    <property type="match status" value="1"/>
</dbReference>
<comment type="caution">
    <text evidence="2">The sequence shown here is derived from an EMBL/GenBank/DDBJ whole genome shotgun (WGS) entry which is preliminary data.</text>
</comment>
<dbReference type="AlphaFoldDB" id="W6JTR1"/>
<feature type="compositionally biased region" description="Basic residues" evidence="1">
    <location>
        <begin position="110"/>
        <end position="123"/>
    </location>
</feature>
<feature type="region of interest" description="Disordered" evidence="1">
    <location>
        <begin position="107"/>
        <end position="152"/>
    </location>
</feature>
<accession>W6JTR1</accession>
<organism evidence="2 3">
    <name type="scientific">Nostocoides australiense Ben110</name>
    <dbReference type="NCBI Taxonomy" id="1193182"/>
    <lineage>
        <taxon>Bacteria</taxon>
        <taxon>Bacillati</taxon>
        <taxon>Actinomycetota</taxon>
        <taxon>Actinomycetes</taxon>
        <taxon>Micrococcales</taxon>
        <taxon>Intrasporangiaceae</taxon>
        <taxon>Nostocoides</taxon>
    </lineage>
</organism>
<dbReference type="InterPro" id="IPR011009">
    <property type="entry name" value="Kinase-like_dom_sf"/>
</dbReference>
<dbReference type="STRING" id="1193182.BN11_1160006"/>
<evidence type="ECO:0000313" key="3">
    <source>
        <dbReference type="Proteomes" id="UP000035763"/>
    </source>
</evidence>
<reference evidence="2 3" key="1">
    <citation type="journal article" date="2013" name="ISME J.">
        <title>A metabolic model for members of the genus Tetrasphaera involved in enhanced biological phosphorus removal.</title>
        <authorList>
            <person name="Kristiansen R."/>
            <person name="Nguyen H.T.T."/>
            <person name="Saunders A.M."/>
            <person name="Nielsen J.L."/>
            <person name="Wimmer R."/>
            <person name="Le V.Q."/>
            <person name="McIlroy S.J."/>
            <person name="Petrovski S."/>
            <person name="Seviour R.J."/>
            <person name="Calteau A."/>
            <person name="Nielsen K.L."/>
            <person name="Nielsen P.H."/>
        </authorList>
    </citation>
    <scope>NUCLEOTIDE SEQUENCE [LARGE SCALE GENOMIC DNA]</scope>
    <source>
        <strain evidence="2 3">Ben110</strain>
    </source>
</reference>
<dbReference type="EMBL" id="CAJA01000020">
    <property type="protein sequence ID" value="CCH71866.1"/>
    <property type="molecule type" value="Genomic_DNA"/>
</dbReference>
<protein>
    <submittedName>
        <fullName evidence="2">Uncharacterized protein</fullName>
    </submittedName>
</protein>
<gene>
    <name evidence="2" type="ORF">BN11_1160006</name>
</gene>
<dbReference type="SUPFAM" id="SSF56112">
    <property type="entry name" value="Protein kinase-like (PK-like)"/>
    <property type="match status" value="1"/>
</dbReference>
<proteinExistence type="predicted"/>
<dbReference type="Proteomes" id="UP000035763">
    <property type="component" value="Unassembled WGS sequence"/>
</dbReference>
<evidence type="ECO:0000256" key="1">
    <source>
        <dbReference type="SAM" id="MobiDB-lite"/>
    </source>
</evidence>
<sequence>MSTPPPVQMLWERVDPEATLLDRFGHDDFEAVARWVEGVLDVHYGIATSPVSLRSLIGAWIEQAPLAAPAAAVALLRRLVEAAPDDAGPRHLVHGDHRAANILVRDGRPRLRGGPHRSPHRRTGAVDRLARHPVPRLGSGGAADQRGVPGWV</sequence>
<keyword evidence="3" id="KW-1185">Reference proteome</keyword>